<dbReference type="InterPro" id="IPR002750">
    <property type="entry name" value="CobE/GbiG_C"/>
</dbReference>
<evidence type="ECO:0000313" key="10">
    <source>
        <dbReference type="EMBL" id="VEP15014.1"/>
    </source>
</evidence>
<dbReference type="CDD" id="cd11646">
    <property type="entry name" value="Precorrin_3B_C17_MT"/>
    <property type="match status" value="1"/>
</dbReference>
<dbReference type="OrthoDB" id="9772960at2"/>
<dbReference type="InterPro" id="IPR035996">
    <property type="entry name" value="4pyrrol_Methylase_sf"/>
</dbReference>
<feature type="domain" description="Tetrapyrrole methylase" evidence="6">
    <location>
        <begin position="391"/>
        <end position="601"/>
    </location>
</feature>
<dbReference type="EMBL" id="CAACVJ010000224">
    <property type="protein sequence ID" value="VEP15014.1"/>
    <property type="molecule type" value="Genomic_DNA"/>
</dbReference>
<dbReference type="Pfam" id="PF00590">
    <property type="entry name" value="TP_methylase"/>
    <property type="match status" value="1"/>
</dbReference>
<dbReference type="Proteomes" id="UP000320055">
    <property type="component" value="Unassembled WGS sequence"/>
</dbReference>
<evidence type="ECO:0000256" key="2">
    <source>
        <dbReference type="ARBA" id="ARBA00022573"/>
    </source>
</evidence>
<proteinExistence type="predicted"/>
<keyword evidence="3 10" id="KW-0489">Methyltransferase</keyword>
<dbReference type="InterPro" id="IPR036518">
    <property type="entry name" value="CobE/GbiG_C_sf"/>
</dbReference>
<evidence type="ECO:0000259" key="8">
    <source>
        <dbReference type="Pfam" id="PF11760"/>
    </source>
</evidence>
<dbReference type="PANTHER" id="PTHR47036:SF1">
    <property type="entry name" value="COBALT-FACTOR III C(17)-METHYLTRANSFERASE-RELATED"/>
    <property type="match status" value="1"/>
</dbReference>
<evidence type="ECO:0000313" key="11">
    <source>
        <dbReference type="Proteomes" id="UP000320055"/>
    </source>
</evidence>
<dbReference type="InterPro" id="IPR014776">
    <property type="entry name" value="4pyrrole_Mease_sub2"/>
</dbReference>
<dbReference type="NCBIfam" id="TIGR01466">
    <property type="entry name" value="cobJ_cbiH"/>
    <property type="match status" value="1"/>
</dbReference>
<gene>
    <name evidence="10" type="ORF">H1P_300036</name>
</gene>
<dbReference type="InterPro" id="IPR021745">
    <property type="entry name" value="CbiG_mid"/>
</dbReference>
<protein>
    <submittedName>
        <fullName evidence="10">Precorrin-3B C17-methyltransferase</fullName>
    </submittedName>
</protein>
<dbReference type="AlphaFoldDB" id="A0A563VUE5"/>
<dbReference type="InterPro" id="IPR006363">
    <property type="entry name" value="Cbl_synth_CobJ/CibH_dom"/>
</dbReference>
<evidence type="ECO:0000256" key="5">
    <source>
        <dbReference type="ARBA" id="ARBA00022691"/>
    </source>
</evidence>
<accession>A0A563VUE5</accession>
<evidence type="ECO:0000256" key="3">
    <source>
        <dbReference type="ARBA" id="ARBA00022603"/>
    </source>
</evidence>
<dbReference type="Gene3D" id="3.40.1010.10">
    <property type="entry name" value="Cobalt-precorrin-4 Transmethylase, Domain 1"/>
    <property type="match status" value="1"/>
</dbReference>
<dbReference type="InterPro" id="IPR021744">
    <property type="entry name" value="CbiG_N"/>
</dbReference>
<dbReference type="Pfam" id="PF01890">
    <property type="entry name" value="CbiG_C"/>
    <property type="match status" value="1"/>
</dbReference>
<dbReference type="InterPro" id="IPR038029">
    <property type="entry name" value="GbiG_N_sf"/>
</dbReference>
<dbReference type="RefSeq" id="WP_144865231.1">
    <property type="nucleotide sequence ID" value="NZ_LR213790.1"/>
</dbReference>
<dbReference type="SUPFAM" id="SSF53790">
    <property type="entry name" value="Tetrapyrrole methylase"/>
    <property type="match status" value="1"/>
</dbReference>
<dbReference type="SUPFAM" id="SSF159664">
    <property type="entry name" value="CobE/GbiG C-terminal domain-like"/>
    <property type="match status" value="1"/>
</dbReference>
<reference evidence="10 11" key="1">
    <citation type="submission" date="2019-01" db="EMBL/GenBank/DDBJ databases">
        <authorList>
            <person name="Brito A."/>
        </authorList>
    </citation>
    <scope>NUCLEOTIDE SEQUENCE [LARGE SCALE GENOMIC DNA]</scope>
    <source>
        <strain evidence="10">1</strain>
    </source>
</reference>
<dbReference type="Gene3D" id="3.30.420.180">
    <property type="entry name" value="CobE/GbiG C-terminal domain"/>
    <property type="match status" value="1"/>
</dbReference>
<dbReference type="GO" id="GO:0008168">
    <property type="term" value="F:methyltransferase activity"/>
    <property type="evidence" value="ECO:0007669"/>
    <property type="project" value="UniProtKB-KW"/>
</dbReference>
<dbReference type="GO" id="GO:0009236">
    <property type="term" value="P:cobalamin biosynthetic process"/>
    <property type="evidence" value="ECO:0007669"/>
    <property type="project" value="UniProtKB-UniPathway"/>
</dbReference>
<dbReference type="InterPro" id="IPR051810">
    <property type="entry name" value="Precorrin_MeTrfase"/>
</dbReference>
<dbReference type="Gene3D" id="3.30.950.10">
    <property type="entry name" value="Methyltransferase, Cobalt-precorrin-4 Transmethylase, Domain 2"/>
    <property type="match status" value="1"/>
</dbReference>
<organism evidence="10 11">
    <name type="scientific">Hyella patelloides LEGE 07179</name>
    <dbReference type="NCBI Taxonomy" id="945734"/>
    <lineage>
        <taxon>Bacteria</taxon>
        <taxon>Bacillati</taxon>
        <taxon>Cyanobacteriota</taxon>
        <taxon>Cyanophyceae</taxon>
        <taxon>Pleurocapsales</taxon>
        <taxon>Hyellaceae</taxon>
        <taxon>Hyella</taxon>
    </lineage>
</organism>
<dbReference type="InterPro" id="IPR000878">
    <property type="entry name" value="4pyrrol_Mease"/>
</dbReference>
<feature type="domain" description="CobE/GbiG C-terminal" evidence="7">
    <location>
        <begin position="248"/>
        <end position="379"/>
    </location>
</feature>
<keyword evidence="11" id="KW-1185">Reference proteome</keyword>
<dbReference type="InterPro" id="IPR014777">
    <property type="entry name" value="4pyrrole_Mease_sub1"/>
</dbReference>
<evidence type="ECO:0000259" key="7">
    <source>
        <dbReference type="Pfam" id="PF01890"/>
    </source>
</evidence>
<name>A0A563VUE5_9CYAN</name>
<evidence type="ECO:0000259" key="6">
    <source>
        <dbReference type="Pfam" id="PF00590"/>
    </source>
</evidence>
<dbReference type="SUPFAM" id="SSF159672">
    <property type="entry name" value="CbiG N-terminal domain-like"/>
    <property type="match status" value="1"/>
</dbReference>
<evidence type="ECO:0000259" key="9">
    <source>
        <dbReference type="Pfam" id="PF11761"/>
    </source>
</evidence>
<feature type="domain" description="Cobalamin synthesis G N-terminal" evidence="8">
    <location>
        <begin position="61"/>
        <end position="139"/>
    </location>
</feature>
<comment type="pathway">
    <text evidence="1">Cofactor biosynthesis; adenosylcobalamin biosynthesis.</text>
</comment>
<keyword evidence="2" id="KW-0169">Cobalamin biosynthesis</keyword>
<dbReference type="GO" id="GO:0032259">
    <property type="term" value="P:methylation"/>
    <property type="evidence" value="ECO:0007669"/>
    <property type="project" value="UniProtKB-KW"/>
</dbReference>
<feature type="domain" description="Cobalamin biosynthesis central region" evidence="9">
    <location>
        <begin position="147"/>
        <end position="245"/>
    </location>
</feature>
<dbReference type="Pfam" id="PF11760">
    <property type="entry name" value="CbiG_N"/>
    <property type="match status" value="1"/>
</dbReference>
<keyword evidence="4 10" id="KW-0808">Transferase</keyword>
<keyword evidence="5" id="KW-0949">S-adenosyl-L-methionine</keyword>
<evidence type="ECO:0000256" key="1">
    <source>
        <dbReference type="ARBA" id="ARBA00004953"/>
    </source>
</evidence>
<dbReference type="PANTHER" id="PTHR47036">
    <property type="entry name" value="COBALT-FACTOR III C(17)-METHYLTRANSFERASE-RELATED"/>
    <property type="match status" value="1"/>
</dbReference>
<dbReference type="Gene3D" id="3.40.50.11220">
    <property type="match status" value="1"/>
</dbReference>
<evidence type="ECO:0000256" key="4">
    <source>
        <dbReference type="ARBA" id="ARBA00022679"/>
    </source>
</evidence>
<dbReference type="UniPathway" id="UPA00148"/>
<dbReference type="Pfam" id="PF11761">
    <property type="entry name" value="CbiG_mid"/>
    <property type="match status" value="1"/>
</dbReference>
<sequence length="635" mass="69510">MQNTVFEQFQLIAFLGVTADSIKLLQTLQTATGGVLYSPKKLEIEQTNNLQKYSNSLSEQVTTIWNQYDALVFCLATGAVTRIIAPLLTDKHHDPAIIVIDAAGKFVISLCGGHQNNGDLLTKLIAQQLSATPIITGSSSSLNLPVIDLLGKPFGWGKGTGNWTNVMAAVAKNETVEVMQDAGSSLWMNSLPEKHSLVINNLKQDNHNTEKITETNITYQARIWISATTRNLANSDKLPKVQWHPRVLWIGIGCERNTAPQLIKDAVTNTLQQYHLSVKAIASIATIEIKADEPGIIQLCQENNLPLKTFNADTLKQITVPTPSKIVEQEVGTPSVAEAAAIFGGMSANSPDNTNNCQLLVKKQIFKQKNQGAVTIAIAQSDVEYTGRIGKLYLIGTGPGSLEQITPAAKTAITEADVVIGYTLYIDLIKSLLRSSQIIEALPITQEKARGERAIALAQWGLTVAVISSGDCGIYGMAGLILEQLKSKEWDGQNPQVQVFPGISALQATASRVGAPLMHDFCSISLSDLLTPWEVIIKRIEAAAMGDFVTVFYNPRSQKRIDQIVKAQAIFLQHRAKKTPVAIVKSVYREDEQITITTLEKMLDHPIDMLTTVIIGNSNTYEYHDWMITPRGYLK</sequence>